<feature type="signal peptide" evidence="1">
    <location>
        <begin position="1"/>
        <end position="19"/>
    </location>
</feature>
<gene>
    <name evidence="3" type="ORF">LX15_003702</name>
</gene>
<protein>
    <submittedName>
        <fullName evidence="3">Alpha/beta hydrolase family protein</fullName>
    </submittedName>
</protein>
<dbReference type="Pfam" id="PF12697">
    <property type="entry name" value="Abhydrolase_6"/>
    <property type="match status" value="1"/>
</dbReference>
<evidence type="ECO:0000259" key="2">
    <source>
        <dbReference type="Pfam" id="PF12697"/>
    </source>
</evidence>
<evidence type="ECO:0000313" key="3">
    <source>
        <dbReference type="EMBL" id="MCP2259991.1"/>
    </source>
</evidence>
<sequence length="229" mass="24168">MIGSTLVLPLVLALGTALSPDPSAALHARQAVEPVVLVHGWRSSGAGMALMRDRFEAAGHPAVTIDLPGEDNVANARAIARLVDDLRARTGAEKVHLVAHSMGGLSTRHFLKRLGGTDRVRSSVAFGSPQYGYLPACLLAPDQGGQMCPFSPFLADLNAGDDTPGDVAYTTMRSTLDTPDTYRLDGGACFHEIPDVPHAEEPNSPAFFEAALSAVRGVCPGRHVELPIQ</sequence>
<accession>A0ABT1HWU4</accession>
<dbReference type="Gene3D" id="3.40.50.1820">
    <property type="entry name" value="alpha/beta hydrolase"/>
    <property type="match status" value="1"/>
</dbReference>
<organism evidence="3 4">
    <name type="scientific">Streptoalloteichus tenebrarius (strain ATCC 17920 / DSM 40477 / JCM 4838 / CBS 697.72 / NBRC 16177 / NCIMB 11028 / NRRL B-12390 / A12253. 1 / ISP 5477)</name>
    <name type="common">Streptomyces tenebrarius</name>
    <dbReference type="NCBI Taxonomy" id="1933"/>
    <lineage>
        <taxon>Bacteria</taxon>
        <taxon>Bacillati</taxon>
        <taxon>Actinomycetota</taxon>
        <taxon>Actinomycetes</taxon>
        <taxon>Pseudonocardiales</taxon>
        <taxon>Pseudonocardiaceae</taxon>
        <taxon>Streptoalloteichus</taxon>
    </lineage>
</organism>
<keyword evidence="1" id="KW-0732">Signal</keyword>
<dbReference type="Proteomes" id="UP001205311">
    <property type="component" value="Unassembled WGS sequence"/>
</dbReference>
<dbReference type="PANTHER" id="PTHR37946:SF1">
    <property type="entry name" value="SLL1969 PROTEIN"/>
    <property type="match status" value="1"/>
</dbReference>
<evidence type="ECO:0000256" key="1">
    <source>
        <dbReference type="SAM" id="SignalP"/>
    </source>
</evidence>
<keyword evidence="4" id="KW-1185">Reference proteome</keyword>
<dbReference type="InterPro" id="IPR000073">
    <property type="entry name" value="AB_hydrolase_1"/>
</dbReference>
<feature type="domain" description="AB hydrolase-1" evidence="2">
    <location>
        <begin position="35"/>
        <end position="170"/>
    </location>
</feature>
<comment type="caution">
    <text evidence="3">The sequence shown here is derived from an EMBL/GenBank/DDBJ whole genome shotgun (WGS) entry which is preliminary data.</text>
</comment>
<feature type="chain" id="PRO_5047371583" evidence="1">
    <location>
        <begin position="20"/>
        <end position="229"/>
    </location>
</feature>
<proteinExistence type="predicted"/>
<dbReference type="PANTHER" id="PTHR37946">
    <property type="entry name" value="SLL1969 PROTEIN"/>
    <property type="match status" value="1"/>
</dbReference>
<evidence type="ECO:0000313" key="4">
    <source>
        <dbReference type="Proteomes" id="UP001205311"/>
    </source>
</evidence>
<dbReference type="SUPFAM" id="SSF53474">
    <property type="entry name" value="alpha/beta-Hydrolases"/>
    <property type="match status" value="1"/>
</dbReference>
<dbReference type="GO" id="GO:0016787">
    <property type="term" value="F:hydrolase activity"/>
    <property type="evidence" value="ECO:0007669"/>
    <property type="project" value="UniProtKB-KW"/>
</dbReference>
<keyword evidence="3" id="KW-0378">Hydrolase</keyword>
<reference evidence="3 4" key="1">
    <citation type="submission" date="2022-06" db="EMBL/GenBank/DDBJ databases">
        <title>Genomic Encyclopedia of Archaeal and Bacterial Type Strains, Phase II (KMG-II): from individual species to whole genera.</title>
        <authorList>
            <person name="Goeker M."/>
        </authorList>
    </citation>
    <scope>NUCLEOTIDE SEQUENCE [LARGE SCALE GENOMIC DNA]</scope>
    <source>
        <strain evidence="3 4">DSM 40477</strain>
    </source>
</reference>
<dbReference type="InterPro" id="IPR029058">
    <property type="entry name" value="AB_hydrolase_fold"/>
</dbReference>
<name>A0ABT1HWU4_STRSD</name>
<dbReference type="RefSeq" id="WP_253670871.1">
    <property type="nucleotide sequence ID" value="NZ_JAMTCP010000022.1"/>
</dbReference>
<dbReference type="EMBL" id="JAMTCP010000022">
    <property type="protein sequence ID" value="MCP2259991.1"/>
    <property type="molecule type" value="Genomic_DNA"/>
</dbReference>